<keyword evidence="9" id="KW-1185">Reference proteome</keyword>
<dbReference type="CDD" id="cd00051">
    <property type="entry name" value="EFh"/>
    <property type="match status" value="1"/>
</dbReference>
<dbReference type="FunFam" id="1.10.238.10:FF:000079">
    <property type="entry name" value="Calcium and integrin-binding family member 2"/>
    <property type="match status" value="1"/>
</dbReference>
<protein>
    <recommendedName>
        <fullName evidence="1">WD repeat-containing protein 89</fullName>
    </recommendedName>
</protein>
<evidence type="ECO:0000256" key="3">
    <source>
        <dbReference type="ARBA" id="ARBA00022723"/>
    </source>
</evidence>
<dbReference type="EnsemblMetazoa" id="AMEC009316-RA">
    <property type="protein sequence ID" value="AMEC009316-PA"/>
    <property type="gene ID" value="AMEC009316"/>
</dbReference>
<feature type="domain" description="EF-hand" evidence="7">
    <location>
        <begin position="492"/>
        <end position="557"/>
    </location>
</feature>
<keyword evidence="3" id="KW-0479">Metal-binding</keyword>
<dbReference type="InterPro" id="IPR015943">
    <property type="entry name" value="WD40/YVTN_repeat-like_dom_sf"/>
</dbReference>
<dbReference type="Pfam" id="PF00400">
    <property type="entry name" value="WD40"/>
    <property type="match status" value="2"/>
</dbReference>
<dbReference type="Pfam" id="PF13499">
    <property type="entry name" value="EF-hand_7"/>
    <property type="match status" value="1"/>
</dbReference>
<dbReference type="AlphaFoldDB" id="A0A182TW19"/>
<evidence type="ECO:0000256" key="4">
    <source>
        <dbReference type="ARBA" id="ARBA00022737"/>
    </source>
</evidence>
<keyword evidence="4" id="KW-0677">Repeat</keyword>
<dbReference type="InterPro" id="IPR018247">
    <property type="entry name" value="EF_Hand_1_Ca_BS"/>
</dbReference>
<dbReference type="VEuPathDB" id="VectorBase:AMEC009316"/>
<proteinExistence type="predicted"/>
<dbReference type="InterPro" id="IPR001680">
    <property type="entry name" value="WD40_rpt"/>
</dbReference>
<accession>A0A182TW19</accession>
<evidence type="ECO:0000256" key="6">
    <source>
        <dbReference type="ARBA" id="ARBA00022842"/>
    </source>
</evidence>
<dbReference type="PANTHER" id="PTHR22889:SF0">
    <property type="entry name" value="WD REPEAT-CONTAINING PROTEIN 89"/>
    <property type="match status" value="1"/>
</dbReference>
<dbReference type="SMART" id="SM00320">
    <property type="entry name" value="WD40"/>
    <property type="match status" value="3"/>
</dbReference>
<reference evidence="9" key="1">
    <citation type="submission" date="2014-01" db="EMBL/GenBank/DDBJ databases">
        <title>The Genome Sequence of Anopheles melas CM1001059_A (V2).</title>
        <authorList>
            <consortium name="The Broad Institute Genomics Platform"/>
            <person name="Neafsey D.E."/>
            <person name="Besansky N."/>
            <person name="Howell P."/>
            <person name="Walton C."/>
            <person name="Young S.K."/>
            <person name="Zeng Q."/>
            <person name="Gargeya S."/>
            <person name="Fitzgerald M."/>
            <person name="Haas B."/>
            <person name="Abouelleil A."/>
            <person name="Allen A.W."/>
            <person name="Alvarado L."/>
            <person name="Arachchi H.M."/>
            <person name="Berlin A.M."/>
            <person name="Chapman S.B."/>
            <person name="Gainer-Dewar J."/>
            <person name="Goldberg J."/>
            <person name="Griggs A."/>
            <person name="Gujja S."/>
            <person name="Hansen M."/>
            <person name="Howarth C."/>
            <person name="Imamovic A."/>
            <person name="Ireland A."/>
            <person name="Larimer J."/>
            <person name="McCowan C."/>
            <person name="Murphy C."/>
            <person name="Pearson M."/>
            <person name="Poon T.W."/>
            <person name="Priest M."/>
            <person name="Roberts A."/>
            <person name="Saif S."/>
            <person name="Shea T."/>
            <person name="Sisk P."/>
            <person name="Sykes S."/>
            <person name="Wortman J."/>
            <person name="Nusbaum C."/>
            <person name="Birren B."/>
        </authorList>
    </citation>
    <scope>NUCLEOTIDE SEQUENCE [LARGE SCALE GENOMIC DNA]</scope>
    <source>
        <strain evidence="9">CM1001059</strain>
    </source>
</reference>
<dbReference type="Gene3D" id="2.130.10.10">
    <property type="entry name" value="YVTN repeat-like/Quinoprotein amine dehydrogenase"/>
    <property type="match status" value="2"/>
</dbReference>
<dbReference type="PANTHER" id="PTHR22889">
    <property type="entry name" value="WD REPEAT-CONTAINING PROTEIN 89"/>
    <property type="match status" value="1"/>
</dbReference>
<dbReference type="InterPro" id="IPR011992">
    <property type="entry name" value="EF-hand-dom_pair"/>
</dbReference>
<organism evidence="8 9">
    <name type="scientific">Anopheles melas</name>
    <dbReference type="NCBI Taxonomy" id="34690"/>
    <lineage>
        <taxon>Eukaryota</taxon>
        <taxon>Metazoa</taxon>
        <taxon>Ecdysozoa</taxon>
        <taxon>Arthropoda</taxon>
        <taxon>Hexapoda</taxon>
        <taxon>Insecta</taxon>
        <taxon>Pterygota</taxon>
        <taxon>Neoptera</taxon>
        <taxon>Endopterygota</taxon>
        <taxon>Diptera</taxon>
        <taxon>Nematocera</taxon>
        <taxon>Culicoidea</taxon>
        <taxon>Culicidae</taxon>
        <taxon>Anophelinae</taxon>
        <taxon>Anopheles</taxon>
    </lineage>
</organism>
<dbReference type="SUPFAM" id="SSF47473">
    <property type="entry name" value="EF-hand"/>
    <property type="match status" value="1"/>
</dbReference>
<keyword evidence="6" id="KW-0460">Magnesium</keyword>
<dbReference type="GO" id="GO:0005509">
    <property type="term" value="F:calcium ion binding"/>
    <property type="evidence" value="ECO:0007669"/>
    <property type="project" value="InterPro"/>
</dbReference>
<name>A0A182TW19_9DIPT</name>
<evidence type="ECO:0000256" key="5">
    <source>
        <dbReference type="ARBA" id="ARBA00022837"/>
    </source>
</evidence>
<dbReference type="Gene3D" id="1.10.238.10">
    <property type="entry name" value="EF-hand"/>
    <property type="match status" value="2"/>
</dbReference>
<evidence type="ECO:0000313" key="8">
    <source>
        <dbReference type="EnsemblMetazoa" id="AMEC009316-PA"/>
    </source>
</evidence>
<keyword evidence="5" id="KW-0106">Calcium</keyword>
<reference evidence="8" key="2">
    <citation type="submission" date="2020-05" db="UniProtKB">
        <authorList>
            <consortium name="EnsemblMetazoa"/>
        </authorList>
    </citation>
    <scope>IDENTIFICATION</scope>
    <source>
        <strain evidence="8">CM1001059</strain>
    </source>
</reference>
<keyword evidence="2" id="KW-0853">WD repeat</keyword>
<evidence type="ECO:0000256" key="2">
    <source>
        <dbReference type="ARBA" id="ARBA00022574"/>
    </source>
</evidence>
<dbReference type="InterPro" id="IPR002048">
    <property type="entry name" value="EF_hand_dom"/>
</dbReference>
<evidence type="ECO:0000259" key="7">
    <source>
        <dbReference type="Pfam" id="PF13499"/>
    </source>
</evidence>
<dbReference type="PROSITE" id="PS00018">
    <property type="entry name" value="EF_HAND_1"/>
    <property type="match status" value="1"/>
</dbReference>
<evidence type="ECO:0000256" key="1">
    <source>
        <dbReference type="ARBA" id="ARBA00021125"/>
    </source>
</evidence>
<evidence type="ECO:0000313" key="9">
    <source>
        <dbReference type="Proteomes" id="UP000075902"/>
    </source>
</evidence>
<dbReference type="Proteomes" id="UP000075902">
    <property type="component" value="Unassembled WGS sequence"/>
</dbReference>
<dbReference type="InterPro" id="IPR036322">
    <property type="entry name" value="WD40_repeat_dom_sf"/>
</dbReference>
<dbReference type="STRING" id="34690.A0A182TW19"/>
<dbReference type="SUPFAM" id="SSF50978">
    <property type="entry name" value="WD40 repeat-like"/>
    <property type="match status" value="1"/>
</dbReference>
<dbReference type="InterPro" id="IPR039328">
    <property type="entry name" value="WDR89"/>
</dbReference>
<sequence length="570" mass="64760">MFDVDLQSSDEESPVPDANSCEDQELIQLFQQEISPASETAASLKRTCGLHIAQSCDYDKIAVGLSRCELQLFRVREGGQLAVESRTLGRYESGIRGVRFFNGDPNSLLCCTQDGSVFLYDVRTSDKVFRYEDTSEGAKKTMTSCDINQNDRVLCASSEVQRTGDSFLLFFDVRERNYLGCYWECHSDDITHVRFHPTNPDLFASASVDGLINVFDISKLTEDDAMQYCFNVETAVDSINWHADPTGRDLVSCVTTTNDLHLYDVESQDSVALFDRAQITKSLRRTSAIDCNVVGTHNYGNGSFFVLAGSNFNRGKDCLRTLRYDNKTLLPDRSFGGNKQIVRASVFNEKAKYLIATGECGLITLWKCRTDGSEQTGVNGASKSLKQKLHASIITNEQLSEYAELTYLTKSEIIFILQKFLLLDDGRNFSLTKRFPEQEVVNLFPQLKHNPFRDRLLHVFSSENDDRFSFEDMLDLFSVLSEKCPLAVKASWAFQIYDFDDDNLITKEDILELCDRITQQDRLEQEEKMNIADLLLKEIDLQNNGNIGEFEFVHAMSKMPEFRQTFSCRV</sequence>